<evidence type="ECO:0000256" key="2">
    <source>
        <dbReference type="ARBA" id="ARBA00012157"/>
    </source>
</evidence>
<evidence type="ECO:0000313" key="12">
    <source>
        <dbReference type="Proteomes" id="UP001060771"/>
    </source>
</evidence>
<keyword evidence="5" id="KW-0418">Kinase</keyword>
<dbReference type="PANTHER" id="PTHR12755:SF3">
    <property type="entry name" value="POLYNUCLEOTIDE 5'-HYDROXYL-KINASE NOL9"/>
    <property type="match status" value="1"/>
</dbReference>
<dbReference type="PANTHER" id="PTHR12755">
    <property type="entry name" value="CLEAVAGE/POLYADENYLATION FACTOR IA SUBUNIT CLP1P"/>
    <property type="match status" value="1"/>
</dbReference>
<comment type="catalytic activity">
    <reaction evidence="8">
        <text>a 5'-end dephospho-ribonucleoside-RNA + ATP = a 5'-end 5'-phospho-ribonucleoside-RNA + ADP + H(+)</text>
        <dbReference type="Rhea" id="RHEA:54580"/>
        <dbReference type="Rhea" id="RHEA-COMP:13936"/>
        <dbReference type="Rhea" id="RHEA-COMP:15179"/>
        <dbReference type="ChEBI" id="CHEBI:15378"/>
        <dbReference type="ChEBI" id="CHEBI:30616"/>
        <dbReference type="ChEBI" id="CHEBI:138282"/>
        <dbReference type="ChEBI" id="CHEBI:138284"/>
        <dbReference type="ChEBI" id="CHEBI:456216"/>
        <dbReference type="EC" id="2.7.1.78"/>
    </reaction>
</comment>
<evidence type="ECO:0000256" key="9">
    <source>
        <dbReference type="ARBA" id="ARBA00044673"/>
    </source>
</evidence>
<evidence type="ECO:0000256" key="6">
    <source>
        <dbReference type="ARBA" id="ARBA00022840"/>
    </source>
</evidence>
<dbReference type="InterPro" id="IPR032319">
    <property type="entry name" value="CLP1_P"/>
</dbReference>
<dbReference type="InterPro" id="IPR045116">
    <property type="entry name" value="Clp1/Grc3"/>
</dbReference>
<accession>A0ABM8BPJ1</accession>
<keyword evidence="4" id="KW-0547">Nucleotide-binding</keyword>
<evidence type="ECO:0000256" key="1">
    <source>
        <dbReference type="ARBA" id="ARBA00001968"/>
    </source>
</evidence>
<evidence type="ECO:0000256" key="3">
    <source>
        <dbReference type="ARBA" id="ARBA00022679"/>
    </source>
</evidence>
<comment type="function">
    <text evidence="7">Polynucleotide kinase that can phosphorylate the 5'-hydroxyl groups of both single-stranded RNA (ssRNA) and single-stranded DNA (ssDNA). Exhibits a strong preference for ssRNA.</text>
</comment>
<reference evidence="12" key="1">
    <citation type="submission" date="2022-09" db="EMBL/GenBank/DDBJ databases">
        <title>Complete genome sequence of Vulcanisaeta souniana.</title>
        <authorList>
            <person name="Kato S."/>
            <person name="Itoh T."/>
            <person name="Ohkuma M."/>
        </authorList>
    </citation>
    <scope>NUCLEOTIDE SEQUENCE [LARGE SCALE GENOMIC DNA]</scope>
    <source>
        <strain evidence="12">JCM 11219</strain>
    </source>
</reference>
<evidence type="ECO:0000313" key="11">
    <source>
        <dbReference type="EMBL" id="BDR92953.1"/>
    </source>
</evidence>
<gene>
    <name evidence="11" type="ORF">Vsou_20460</name>
</gene>
<dbReference type="EMBL" id="AP026830">
    <property type="protein sequence ID" value="BDR92953.1"/>
    <property type="molecule type" value="Genomic_DNA"/>
</dbReference>
<evidence type="ECO:0000259" key="10">
    <source>
        <dbReference type="Pfam" id="PF16575"/>
    </source>
</evidence>
<evidence type="ECO:0000256" key="5">
    <source>
        <dbReference type="ARBA" id="ARBA00022777"/>
    </source>
</evidence>
<comment type="cofactor">
    <cofactor evidence="1">
        <name>a divalent metal cation</name>
        <dbReference type="ChEBI" id="CHEBI:60240"/>
    </cofactor>
</comment>
<protein>
    <recommendedName>
        <fullName evidence="2">polynucleotide 5'-hydroxyl-kinase</fullName>
        <ecNumber evidence="2">2.7.1.78</ecNumber>
    </recommendedName>
</protein>
<keyword evidence="12" id="KW-1185">Reference proteome</keyword>
<name>A0ABM8BPJ1_9CREN</name>
<organism evidence="11 12">
    <name type="scientific">Vulcanisaeta souniana JCM 11219</name>
    <dbReference type="NCBI Taxonomy" id="1293586"/>
    <lineage>
        <taxon>Archaea</taxon>
        <taxon>Thermoproteota</taxon>
        <taxon>Thermoprotei</taxon>
        <taxon>Thermoproteales</taxon>
        <taxon>Thermoproteaceae</taxon>
        <taxon>Vulcanisaeta</taxon>
    </lineage>
</organism>
<keyword evidence="6" id="KW-0067">ATP-binding</keyword>
<sequence>MIFTFSLLPCNKALKYVYGLFPVGSLTLNFSNGTLIVEGPATVTVVDGQCEVLGCPVRDSLNVERFRALPIFAGGSCTLSVSGGSVRYVDGTTIPSDWEGLNLEGIALVVGDVDSGKTTLTTYLLNRHVARGLSTCVVDADVGQSSIGPPGVVGLSCVGLPTPTLEGLHMIGGFFVGCNSPSQCVGRFISGVSAMVREAFSRTPGLVLIDMPGWVVDGGIELIRNVVDAVGADYVVSIGINLRLRSSVKVINVSRPKYVRPRNPDERGFLRNQALRRYLSGELVNVSIELNRIIGNSVIECIVNNCGHYVIDNVAEVTRHGGVVKVPSRLFSNVFIGLVRRGFLAGFGVIREFNLREGVVSAIATTDYFDEAVMGRLRVDPEKLEEAEPFPLL</sequence>
<evidence type="ECO:0000256" key="8">
    <source>
        <dbReference type="ARBA" id="ARBA00044641"/>
    </source>
</evidence>
<proteinExistence type="predicted"/>
<dbReference type="Pfam" id="PF16575">
    <property type="entry name" value="CLP1_P"/>
    <property type="match status" value="1"/>
</dbReference>
<dbReference type="InterPro" id="IPR027417">
    <property type="entry name" value="P-loop_NTPase"/>
</dbReference>
<dbReference type="Proteomes" id="UP001060771">
    <property type="component" value="Chromosome"/>
</dbReference>
<evidence type="ECO:0000256" key="4">
    <source>
        <dbReference type="ARBA" id="ARBA00022741"/>
    </source>
</evidence>
<keyword evidence="3" id="KW-0808">Transferase</keyword>
<dbReference type="EC" id="2.7.1.78" evidence="2"/>
<evidence type="ECO:0000256" key="7">
    <source>
        <dbReference type="ARBA" id="ARBA00024737"/>
    </source>
</evidence>
<dbReference type="Gene3D" id="3.40.50.300">
    <property type="entry name" value="P-loop containing nucleotide triphosphate hydrolases"/>
    <property type="match status" value="1"/>
</dbReference>
<dbReference type="SUPFAM" id="SSF52540">
    <property type="entry name" value="P-loop containing nucleoside triphosphate hydrolases"/>
    <property type="match status" value="1"/>
</dbReference>
<comment type="catalytic activity">
    <reaction evidence="9">
        <text>a 5'-end dephospho-2'-deoxyribonucleoside-DNA + ATP = a 5'-end 5'-phospho-2'-deoxyribonucleoside-DNA + ADP + H(+)</text>
        <dbReference type="Rhea" id="RHEA:15669"/>
        <dbReference type="Rhea" id="RHEA-COMP:13180"/>
        <dbReference type="Rhea" id="RHEA-COMP:13184"/>
        <dbReference type="ChEBI" id="CHEBI:15378"/>
        <dbReference type="ChEBI" id="CHEBI:30616"/>
        <dbReference type="ChEBI" id="CHEBI:136412"/>
        <dbReference type="ChEBI" id="CHEBI:136416"/>
        <dbReference type="ChEBI" id="CHEBI:456216"/>
        <dbReference type="EC" id="2.7.1.78"/>
    </reaction>
</comment>
<feature type="domain" description="Clp1 P-loop" evidence="10">
    <location>
        <begin position="111"/>
        <end position="280"/>
    </location>
</feature>